<feature type="transmembrane region" description="Helical" evidence="3">
    <location>
        <begin position="165"/>
        <end position="187"/>
    </location>
</feature>
<feature type="compositionally biased region" description="Basic and acidic residues" evidence="2">
    <location>
        <begin position="245"/>
        <end position="255"/>
    </location>
</feature>
<feature type="compositionally biased region" description="Basic and acidic residues" evidence="2">
    <location>
        <begin position="215"/>
        <end position="229"/>
    </location>
</feature>
<dbReference type="GeneID" id="25313509"/>
<dbReference type="EMBL" id="LASV01000048">
    <property type="protein sequence ID" value="KKA24799.1"/>
    <property type="molecule type" value="Genomic_DNA"/>
</dbReference>
<feature type="signal peptide" evidence="4">
    <location>
        <begin position="1"/>
        <end position="18"/>
    </location>
</feature>
<dbReference type="Pfam" id="PF10342">
    <property type="entry name" value="Kre9_KNH"/>
    <property type="match status" value="1"/>
</dbReference>
<dbReference type="STRING" id="1408163.A0A0F4Z2P7"/>
<feature type="domain" description="Yeast cell wall synthesis Kre9/Knh1-like N-terminal" evidence="5">
    <location>
        <begin position="24"/>
        <end position="114"/>
    </location>
</feature>
<keyword evidence="3" id="KW-0472">Membrane</keyword>
<dbReference type="InterPro" id="IPR018466">
    <property type="entry name" value="Kre9/Knh1-like_N"/>
</dbReference>
<evidence type="ECO:0000256" key="3">
    <source>
        <dbReference type="SAM" id="Phobius"/>
    </source>
</evidence>
<evidence type="ECO:0000313" key="7">
    <source>
        <dbReference type="Proteomes" id="UP000053958"/>
    </source>
</evidence>
<evidence type="ECO:0000256" key="1">
    <source>
        <dbReference type="ARBA" id="ARBA00022729"/>
    </source>
</evidence>
<name>A0A0F4Z2P7_RASE3</name>
<keyword evidence="1 4" id="KW-0732">Signal</keyword>
<evidence type="ECO:0000313" key="6">
    <source>
        <dbReference type="EMBL" id="KKA24799.1"/>
    </source>
</evidence>
<feature type="chain" id="PRO_5002482258" description="Yeast cell wall synthesis Kre9/Knh1-like N-terminal domain-containing protein" evidence="4">
    <location>
        <begin position="19"/>
        <end position="255"/>
    </location>
</feature>
<accession>A0A0F4Z2P7</accession>
<keyword evidence="7" id="KW-1185">Reference proteome</keyword>
<keyword evidence="3" id="KW-0812">Transmembrane</keyword>
<dbReference type="Proteomes" id="UP000053958">
    <property type="component" value="Unassembled WGS sequence"/>
</dbReference>
<sequence length="255" mass="27572">MSLIAIFVIICLISLAQGIWITFPNAGSIIDAQQPLALTWTYDTEIDTNRVYIYIVQNSTQFAREMAINVDVPAQTYTLTSWQDIIPNGDGYQISFVPMQSGTGNGALSEKFSVVHSIFSVTSFLPGSTSSTSAATSAAASTAFPSHVSRSSDTNGLTPGSKAGISLGTIGSVALVGTLSGLVFLYYRKYKRKRSRADRWLPEPPQQKQAAEVHPVVEMDEGTRKHELDGNTACLRPELSASGSVEKRRIHELPG</sequence>
<dbReference type="OrthoDB" id="4524602at2759"/>
<reference evidence="6 7" key="1">
    <citation type="submission" date="2015-04" db="EMBL/GenBank/DDBJ databases">
        <authorList>
            <person name="Heijne W.H."/>
            <person name="Fedorova N.D."/>
            <person name="Nierman W.C."/>
            <person name="Vollebregt A.W."/>
            <person name="Zhao Z."/>
            <person name="Wu L."/>
            <person name="Kumar M."/>
            <person name="Stam H."/>
            <person name="van den Berg M.A."/>
            <person name="Pel H.J."/>
        </authorList>
    </citation>
    <scope>NUCLEOTIDE SEQUENCE [LARGE SCALE GENOMIC DNA]</scope>
    <source>
        <strain evidence="6 7">CBS 393.64</strain>
    </source>
</reference>
<dbReference type="RefSeq" id="XP_013331411.1">
    <property type="nucleotide sequence ID" value="XM_013475957.1"/>
</dbReference>
<gene>
    <name evidence="6" type="ORF">T310_1158</name>
</gene>
<evidence type="ECO:0000256" key="4">
    <source>
        <dbReference type="SAM" id="SignalP"/>
    </source>
</evidence>
<protein>
    <recommendedName>
        <fullName evidence="5">Yeast cell wall synthesis Kre9/Knh1-like N-terminal domain-containing protein</fullName>
    </recommendedName>
</protein>
<keyword evidence="3" id="KW-1133">Transmembrane helix</keyword>
<feature type="region of interest" description="Disordered" evidence="2">
    <location>
        <begin position="196"/>
        <end position="255"/>
    </location>
</feature>
<evidence type="ECO:0000259" key="5">
    <source>
        <dbReference type="Pfam" id="PF10342"/>
    </source>
</evidence>
<comment type="caution">
    <text evidence="6">The sequence shown here is derived from an EMBL/GenBank/DDBJ whole genome shotgun (WGS) entry which is preliminary data.</text>
</comment>
<proteinExistence type="predicted"/>
<dbReference type="AlphaFoldDB" id="A0A0F4Z2P7"/>
<evidence type="ECO:0000256" key="2">
    <source>
        <dbReference type="SAM" id="MobiDB-lite"/>
    </source>
</evidence>
<organism evidence="6 7">
    <name type="scientific">Rasamsonia emersonii (strain ATCC 16479 / CBS 393.64 / IMI 116815)</name>
    <dbReference type="NCBI Taxonomy" id="1408163"/>
    <lineage>
        <taxon>Eukaryota</taxon>
        <taxon>Fungi</taxon>
        <taxon>Dikarya</taxon>
        <taxon>Ascomycota</taxon>
        <taxon>Pezizomycotina</taxon>
        <taxon>Eurotiomycetes</taxon>
        <taxon>Eurotiomycetidae</taxon>
        <taxon>Eurotiales</taxon>
        <taxon>Trichocomaceae</taxon>
        <taxon>Rasamsonia</taxon>
    </lineage>
</organism>